<evidence type="ECO:0008006" key="5">
    <source>
        <dbReference type="Google" id="ProtNLM"/>
    </source>
</evidence>
<proteinExistence type="predicted"/>
<evidence type="ECO:0000256" key="1">
    <source>
        <dbReference type="ARBA" id="ARBA00022729"/>
    </source>
</evidence>
<gene>
    <name evidence="3" type="ORF">B0T23DRAFT_430148</name>
</gene>
<dbReference type="InterPro" id="IPR009003">
    <property type="entry name" value="Peptidase_S1_PA"/>
</dbReference>
<reference evidence="3 4" key="1">
    <citation type="journal article" date="2023" name="Mol. Phylogenet. Evol.">
        <title>Genome-scale phylogeny and comparative genomics of the fungal order Sordariales.</title>
        <authorList>
            <person name="Hensen N."/>
            <person name="Bonometti L."/>
            <person name="Westerberg I."/>
            <person name="Brannstrom I.O."/>
            <person name="Guillou S."/>
            <person name="Cros-Aarteil S."/>
            <person name="Calhoun S."/>
            <person name="Haridas S."/>
            <person name="Kuo A."/>
            <person name="Mondo S."/>
            <person name="Pangilinan J."/>
            <person name="Riley R."/>
            <person name="LaButti K."/>
            <person name="Andreopoulos B."/>
            <person name="Lipzen A."/>
            <person name="Chen C."/>
            <person name="Yan M."/>
            <person name="Daum C."/>
            <person name="Ng V."/>
            <person name="Clum A."/>
            <person name="Steindorff A."/>
            <person name="Ohm R.A."/>
            <person name="Martin F."/>
            <person name="Silar P."/>
            <person name="Natvig D.O."/>
            <person name="Lalanne C."/>
            <person name="Gautier V."/>
            <person name="Ament-Velasquez S.L."/>
            <person name="Kruys A."/>
            <person name="Hutchinson M.I."/>
            <person name="Powell A.J."/>
            <person name="Barry K."/>
            <person name="Miller A.N."/>
            <person name="Grigoriev I.V."/>
            <person name="Debuchy R."/>
            <person name="Gladieux P."/>
            <person name="Hiltunen Thoren M."/>
            <person name="Johannesson H."/>
        </authorList>
    </citation>
    <scope>NUCLEOTIDE SEQUENCE [LARGE SCALE GENOMIC DNA]</scope>
    <source>
        <strain evidence="3 4">FGSC 10403</strain>
    </source>
</reference>
<dbReference type="InterPro" id="IPR050966">
    <property type="entry name" value="Glutamyl_endopeptidase"/>
</dbReference>
<sequence length="847" mass="88835">MPNSNRLTTPRASNGVEPANRPQGSTQDNDNAAPTSDISGTVPANKKVPTGLPTSTKNKPSPSNDGFAPPFSTTVIGSSNALSSKDRGISGAKKNQSSNVAVWSLKNTSSKAPESFEAVLSTNGPAPAETVFDVDNRKKVNARDFGPGGKYRSIVKLFLVYQDPSTKSPRTLIATGWLIAPDLIVTAGHCVFDWGHYLNQVVEIKAYIGYNGRASIGSPSVQFRKGVKVATTSEDLDKGEHMYECFMKVKFDVVKAKLLLEYKIDTYGGNSGAPVIRSSDGVSIGVHVMGGKINQATLIGKMGNIFAPFIQALAMSEKKMPKGPLQVSWLQMTAQPSEAGDDEAFEADLSVEAVNYDESSEAESGEQPDPSSEAYQLKQIMTRGKSFSQTFSERVSDVGLPASLGLSGKLAAIYAHAFCHSMHARNSKTKRTSTLREGAVGEADTEASSESLDPGSLGRAVLCEAALDTLFSLDKATIKRLKVWDLMAKHAIGSSPRVEGFWNYKIQGGTIGAQLATAAISSAAGALISGVSGLVKKSLDKDGANRKPGEAGEENTEDQEGGDQEGGDQSAQGGEAGINADPNEGGVLPTTTTGEPPNGNGTATDNMPKVKTSMNAFIQKLLQQSAKAGSADKRLLSLLQECAETESLAESMPKLVESVAPSKGGDDGRKPDESAEADDEAGEADEAEEDMEAAAEADKVHQGLKARLILGDAALETLVELTTTESFESVASTNTEGFWGKLWHGIKSVGKGALKAIPGVIVSAAGGVLMKKITEASEAVDNGNTDANPDGKSGSDRNSGETGGKAGNNDEAGDGDEAGNDDKAGEDPEHEAMESFEDWVKGQSKQT</sequence>
<evidence type="ECO:0000256" key="2">
    <source>
        <dbReference type="SAM" id="MobiDB-lite"/>
    </source>
</evidence>
<feature type="region of interest" description="Disordered" evidence="2">
    <location>
        <begin position="780"/>
        <end position="847"/>
    </location>
</feature>
<evidence type="ECO:0000313" key="4">
    <source>
        <dbReference type="Proteomes" id="UP001285908"/>
    </source>
</evidence>
<feature type="compositionally biased region" description="Polar residues" evidence="2">
    <location>
        <begin position="1"/>
        <end position="12"/>
    </location>
</feature>
<dbReference type="Proteomes" id="UP001285908">
    <property type="component" value="Unassembled WGS sequence"/>
</dbReference>
<feature type="region of interest" description="Disordered" evidence="2">
    <location>
        <begin position="539"/>
        <end position="608"/>
    </location>
</feature>
<feature type="region of interest" description="Disordered" evidence="2">
    <location>
        <begin position="1"/>
        <end position="72"/>
    </location>
</feature>
<feature type="compositionally biased region" description="Polar residues" evidence="2">
    <location>
        <begin position="22"/>
        <end position="39"/>
    </location>
</feature>
<keyword evidence="1" id="KW-0732">Signal</keyword>
<dbReference type="RefSeq" id="XP_062692371.1">
    <property type="nucleotide sequence ID" value="XM_062840229.1"/>
</dbReference>
<feature type="compositionally biased region" description="Acidic residues" evidence="2">
    <location>
        <begin position="674"/>
        <end position="695"/>
    </location>
</feature>
<dbReference type="InterPro" id="IPR043504">
    <property type="entry name" value="Peptidase_S1_PA_chymotrypsin"/>
</dbReference>
<comment type="caution">
    <text evidence="3">The sequence shown here is derived from an EMBL/GenBank/DDBJ whole genome shotgun (WGS) entry which is preliminary data.</text>
</comment>
<evidence type="ECO:0000313" key="3">
    <source>
        <dbReference type="EMBL" id="KAK3491188.1"/>
    </source>
</evidence>
<feature type="compositionally biased region" description="Basic and acidic residues" evidence="2">
    <location>
        <begin position="664"/>
        <end position="673"/>
    </location>
</feature>
<dbReference type="PANTHER" id="PTHR15462:SF8">
    <property type="entry name" value="SERINE PROTEASE"/>
    <property type="match status" value="1"/>
</dbReference>
<dbReference type="EMBL" id="JAULSX010000005">
    <property type="protein sequence ID" value="KAK3491188.1"/>
    <property type="molecule type" value="Genomic_DNA"/>
</dbReference>
<dbReference type="GeneID" id="87877851"/>
<dbReference type="PANTHER" id="PTHR15462">
    <property type="entry name" value="SERINE PROTEASE"/>
    <property type="match status" value="1"/>
</dbReference>
<feature type="compositionally biased region" description="Basic and acidic residues" evidence="2">
    <location>
        <begin position="820"/>
        <end position="833"/>
    </location>
</feature>
<dbReference type="Gene3D" id="2.40.10.10">
    <property type="entry name" value="Trypsin-like serine proteases"/>
    <property type="match status" value="1"/>
</dbReference>
<feature type="compositionally biased region" description="Basic and acidic residues" evidence="2">
    <location>
        <begin position="539"/>
        <end position="550"/>
    </location>
</feature>
<keyword evidence="4" id="KW-1185">Reference proteome</keyword>
<feature type="region of interest" description="Disordered" evidence="2">
    <location>
        <begin position="429"/>
        <end position="452"/>
    </location>
</feature>
<feature type="compositionally biased region" description="Acidic residues" evidence="2">
    <location>
        <begin position="551"/>
        <end position="566"/>
    </location>
</feature>
<dbReference type="SUPFAM" id="SSF50494">
    <property type="entry name" value="Trypsin-like serine proteases"/>
    <property type="match status" value="1"/>
</dbReference>
<feature type="compositionally biased region" description="Polar residues" evidence="2">
    <location>
        <begin position="52"/>
        <end position="64"/>
    </location>
</feature>
<organism evidence="3 4">
    <name type="scientific">Neurospora hispaniola</name>
    <dbReference type="NCBI Taxonomy" id="588809"/>
    <lineage>
        <taxon>Eukaryota</taxon>
        <taxon>Fungi</taxon>
        <taxon>Dikarya</taxon>
        <taxon>Ascomycota</taxon>
        <taxon>Pezizomycotina</taxon>
        <taxon>Sordariomycetes</taxon>
        <taxon>Sordariomycetidae</taxon>
        <taxon>Sordariales</taxon>
        <taxon>Sordariaceae</taxon>
        <taxon>Neurospora</taxon>
    </lineage>
</organism>
<accession>A0AAJ0MQS7</accession>
<feature type="region of interest" description="Disordered" evidence="2">
    <location>
        <begin position="78"/>
        <end position="97"/>
    </location>
</feature>
<dbReference type="AlphaFoldDB" id="A0AAJ0MQS7"/>
<feature type="region of interest" description="Disordered" evidence="2">
    <location>
        <begin position="647"/>
        <end position="698"/>
    </location>
</feature>
<protein>
    <recommendedName>
        <fullName evidence="5">Serine protease</fullName>
    </recommendedName>
</protein>
<feature type="compositionally biased region" description="Low complexity" evidence="2">
    <location>
        <begin position="589"/>
        <end position="604"/>
    </location>
</feature>
<name>A0AAJ0MQS7_9PEZI</name>